<dbReference type="Proteomes" id="UP001241377">
    <property type="component" value="Unassembled WGS sequence"/>
</dbReference>
<organism evidence="1 2">
    <name type="scientific">Naganishia cerealis</name>
    <dbReference type="NCBI Taxonomy" id="610337"/>
    <lineage>
        <taxon>Eukaryota</taxon>
        <taxon>Fungi</taxon>
        <taxon>Dikarya</taxon>
        <taxon>Basidiomycota</taxon>
        <taxon>Agaricomycotina</taxon>
        <taxon>Tremellomycetes</taxon>
        <taxon>Filobasidiales</taxon>
        <taxon>Filobasidiaceae</taxon>
        <taxon>Naganishia</taxon>
    </lineage>
</organism>
<protein>
    <submittedName>
        <fullName evidence="1">Uncharacterized protein</fullName>
    </submittedName>
</protein>
<accession>A0ACC2VQW4</accession>
<reference evidence="1" key="1">
    <citation type="submission" date="2023-04" db="EMBL/GenBank/DDBJ databases">
        <title>Draft Genome sequencing of Naganishia species isolated from polar environments using Oxford Nanopore Technology.</title>
        <authorList>
            <person name="Leo P."/>
            <person name="Venkateswaran K."/>
        </authorList>
    </citation>
    <scope>NUCLEOTIDE SEQUENCE</scope>
    <source>
        <strain evidence="1">MNA-CCFEE 5261</strain>
    </source>
</reference>
<sequence length="1007" mass="114099">MDKQTLLTALAGTLNADLQTRKESESQLHVFEAQPGFTAYLLELITEPEVPLGIQISASILFKNRVDHYWVAPENKTSTLLIREGEKPIIKDRLISTIIKTYKNKQIKLQLAAALHSILDTDKWEELSSIIKKLISDSGNVDHVYTGLICLYEYTRNYRWVGMELTSGSNPVLEEVSQEIFPLLEPLASQLVSMTDPLSNEMLYLIVKTFKFATFSSLPTYFQDINKLGSWCQLQIYIINEPLPASVLEEESIDLRTAHPRVKTVKWCFANLHRLLSRHGGGFNTKQKLENQFAKTFIEQFVPQILNAFWGIIEKWSTKQIWLSEGSLYHMISFLEQLIDTSAWGDLFNQLEAIMNHVIVPTLSASEETIELYEDEPDEYIRRFFDINRESNTSDVASINFVFRLSATKFKTTIDLVLSIVNDIFQKRASDRNNLQYALKTEGALRILSTLSYKLDKKVSPVHGQLDQLLYTYVYPELSSDTMNKFPFLSARACDTLAMFVYKYQDQKVLEDIFQGVVACFQNDSQFPIQLTAVDALRTLVDEEAVAEHISGQAPQLMGTLLDMSKKFESDILTSVMDSFVEKFAKDLEPYAQELSSRLVELFLKLAHEILDQQSGTNNIDIEKEYQASGILSTLTTLVIAMNASPAVAASMEPTCQDMIKFILENAMVSFLSEAIEILESILFATNHVSAVSWSMFQTCIESFDTYALEYFDSFEPFFESIINFGFSQPEITIDSPYVQSMLTGCFKILRSESLDRVFAHKAFELIELTILSMNTRFVSFLPQFLPEVFEVMSSLEAQDAFDGHMLHHLSILKILFACLYIDPNTTLKFIYEVSFTGLFFSLWHSHSDSFQSVYGCKVQILASLAILCHADLSLVPADALGGIADILVSNLEVLPHAIKARQEILSLDRELKSLQKDVGNGLDDEDDEYSGAYLEDEYEVDDAELEALKQTPLDSMNVFEVFANKFTTLQQSDVARHTAVFGSLDSNQQEAVTRIVKISQHSMAGR</sequence>
<dbReference type="EMBL" id="JASBWR010000058">
    <property type="protein sequence ID" value="KAJ9101464.1"/>
    <property type="molecule type" value="Genomic_DNA"/>
</dbReference>
<gene>
    <name evidence="1" type="ORF">QFC19_005240</name>
</gene>
<proteinExistence type="predicted"/>
<comment type="caution">
    <text evidence="1">The sequence shown here is derived from an EMBL/GenBank/DDBJ whole genome shotgun (WGS) entry which is preliminary data.</text>
</comment>
<evidence type="ECO:0000313" key="2">
    <source>
        <dbReference type="Proteomes" id="UP001241377"/>
    </source>
</evidence>
<evidence type="ECO:0000313" key="1">
    <source>
        <dbReference type="EMBL" id="KAJ9101464.1"/>
    </source>
</evidence>
<name>A0ACC2VQW4_9TREE</name>
<keyword evidence="2" id="KW-1185">Reference proteome</keyword>